<protein>
    <submittedName>
        <fullName evidence="1">Uncharacterized protein</fullName>
    </submittedName>
</protein>
<evidence type="ECO:0000313" key="1">
    <source>
        <dbReference type="EMBL" id="KIM89699.1"/>
    </source>
</evidence>
<sequence length="86" mass="9565">MKTPKVANLAIDTALHYVLPALLNLSGQRFRFPLARPLRKACLPSSDCELPQISKDDCCPVSCIVPLSYISVHATRCPKYLLLNVR</sequence>
<proteinExistence type="predicted"/>
<dbReference type="Proteomes" id="UP000054166">
    <property type="component" value="Unassembled WGS sequence"/>
</dbReference>
<dbReference type="HOGENOM" id="CLU_2498638_0_0_1"/>
<accession>A0A0C3GDB7</accession>
<reference evidence="1 2" key="1">
    <citation type="submission" date="2014-04" db="EMBL/GenBank/DDBJ databases">
        <authorList>
            <consortium name="DOE Joint Genome Institute"/>
            <person name="Kuo A."/>
            <person name="Tarkka M."/>
            <person name="Buscot F."/>
            <person name="Kohler A."/>
            <person name="Nagy L.G."/>
            <person name="Floudas D."/>
            <person name="Copeland A."/>
            <person name="Barry K.W."/>
            <person name="Cichocki N."/>
            <person name="Veneault-Fourrey C."/>
            <person name="LaButti K."/>
            <person name="Lindquist E.A."/>
            <person name="Lipzen A."/>
            <person name="Lundell T."/>
            <person name="Morin E."/>
            <person name="Murat C."/>
            <person name="Sun H."/>
            <person name="Tunlid A."/>
            <person name="Henrissat B."/>
            <person name="Grigoriev I.V."/>
            <person name="Hibbett D.S."/>
            <person name="Martin F."/>
            <person name="Nordberg H.P."/>
            <person name="Cantor M.N."/>
            <person name="Hua S.X."/>
        </authorList>
    </citation>
    <scope>NUCLEOTIDE SEQUENCE [LARGE SCALE GENOMIC DNA]</scope>
    <source>
        <strain evidence="1 2">F 1598</strain>
    </source>
</reference>
<organism evidence="1 2">
    <name type="scientific">Piloderma croceum (strain F 1598)</name>
    <dbReference type="NCBI Taxonomy" id="765440"/>
    <lineage>
        <taxon>Eukaryota</taxon>
        <taxon>Fungi</taxon>
        <taxon>Dikarya</taxon>
        <taxon>Basidiomycota</taxon>
        <taxon>Agaricomycotina</taxon>
        <taxon>Agaricomycetes</taxon>
        <taxon>Agaricomycetidae</taxon>
        <taxon>Atheliales</taxon>
        <taxon>Atheliaceae</taxon>
        <taxon>Piloderma</taxon>
    </lineage>
</organism>
<keyword evidence="2" id="KW-1185">Reference proteome</keyword>
<dbReference type="InParanoid" id="A0A0C3GDB7"/>
<dbReference type="EMBL" id="KN832974">
    <property type="protein sequence ID" value="KIM89699.1"/>
    <property type="molecule type" value="Genomic_DNA"/>
</dbReference>
<gene>
    <name evidence="1" type="ORF">PILCRDRAFT_193928</name>
</gene>
<name>A0A0C3GDB7_PILCF</name>
<dbReference type="AlphaFoldDB" id="A0A0C3GDB7"/>
<evidence type="ECO:0000313" key="2">
    <source>
        <dbReference type="Proteomes" id="UP000054166"/>
    </source>
</evidence>
<reference evidence="2" key="2">
    <citation type="submission" date="2015-01" db="EMBL/GenBank/DDBJ databases">
        <title>Evolutionary Origins and Diversification of the Mycorrhizal Mutualists.</title>
        <authorList>
            <consortium name="DOE Joint Genome Institute"/>
            <consortium name="Mycorrhizal Genomics Consortium"/>
            <person name="Kohler A."/>
            <person name="Kuo A."/>
            <person name="Nagy L.G."/>
            <person name="Floudas D."/>
            <person name="Copeland A."/>
            <person name="Barry K.W."/>
            <person name="Cichocki N."/>
            <person name="Veneault-Fourrey C."/>
            <person name="LaButti K."/>
            <person name="Lindquist E.A."/>
            <person name="Lipzen A."/>
            <person name="Lundell T."/>
            <person name="Morin E."/>
            <person name="Murat C."/>
            <person name="Riley R."/>
            <person name="Ohm R."/>
            <person name="Sun H."/>
            <person name="Tunlid A."/>
            <person name="Henrissat B."/>
            <person name="Grigoriev I.V."/>
            <person name="Hibbett D.S."/>
            <person name="Martin F."/>
        </authorList>
    </citation>
    <scope>NUCLEOTIDE SEQUENCE [LARGE SCALE GENOMIC DNA]</scope>
    <source>
        <strain evidence="2">F 1598</strain>
    </source>
</reference>